<gene>
    <name evidence="1" type="ORF">GCM10010178_36470</name>
</gene>
<organism evidence="1 2">
    <name type="scientific">Lentzea flava</name>
    <dbReference type="NCBI Taxonomy" id="103732"/>
    <lineage>
        <taxon>Bacteria</taxon>
        <taxon>Bacillati</taxon>
        <taxon>Actinomycetota</taxon>
        <taxon>Actinomycetes</taxon>
        <taxon>Pseudonocardiales</taxon>
        <taxon>Pseudonocardiaceae</taxon>
        <taxon>Lentzea</taxon>
    </lineage>
</organism>
<keyword evidence="2" id="KW-1185">Reference proteome</keyword>
<accession>A0ABQ2UJU9</accession>
<evidence type="ECO:0000313" key="1">
    <source>
        <dbReference type="EMBL" id="GGU40710.1"/>
    </source>
</evidence>
<evidence type="ECO:0000313" key="2">
    <source>
        <dbReference type="Proteomes" id="UP000649573"/>
    </source>
</evidence>
<name>A0ABQ2UJU9_9PSEU</name>
<dbReference type="EMBL" id="BMRE01000014">
    <property type="protein sequence ID" value="GGU40710.1"/>
    <property type="molecule type" value="Genomic_DNA"/>
</dbReference>
<dbReference type="Proteomes" id="UP000649573">
    <property type="component" value="Unassembled WGS sequence"/>
</dbReference>
<protein>
    <submittedName>
        <fullName evidence="1">Uncharacterized protein</fullName>
    </submittedName>
</protein>
<proteinExistence type="predicted"/>
<comment type="caution">
    <text evidence="1">The sequence shown here is derived from an EMBL/GenBank/DDBJ whole genome shotgun (WGS) entry which is preliminary data.</text>
</comment>
<sequence>MDDEGVTGGELTAVVAGTGTLNVTVGSGSTPGLAVEPAASTAATGAGSIAVRMPNQDRPMATVVTNAQATRYPTDRLTATTLL</sequence>
<reference evidence="2" key="1">
    <citation type="journal article" date="2019" name="Int. J. Syst. Evol. Microbiol.">
        <title>The Global Catalogue of Microorganisms (GCM) 10K type strain sequencing project: providing services to taxonomists for standard genome sequencing and annotation.</title>
        <authorList>
            <consortium name="The Broad Institute Genomics Platform"/>
            <consortium name="The Broad Institute Genome Sequencing Center for Infectious Disease"/>
            <person name="Wu L."/>
            <person name="Ma J."/>
        </authorList>
    </citation>
    <scope>NUCLEOTIDE SEQUENCE [LARGE SCALE GENOMIC DNA]</scope>
    <source>
        <strain evidence="2">JCM 3296</strain>
    </source>
</reference>